<dbReference type="RefSeq" id="WP_244745993.1">
    <property type="nucleotide sequence ID" value="NZ_CP095071.1"/>
</dbReference>
<name>A0ABY4GNJ7_9BACI</name>
<feature type="transmembrane region" description="Helical" evidence="1">
    <location>
        <begin position="9"/>
        <end position="31"/>
    </location>
</feature>
<keyword evidence="4" id="KW-1185">Reference proteome</keyword>
<keyword evidence="1" id="KW-0812">Transmembrane</keyword>
<dbReference type="Gene3D" id="2.60.40.1640">
    <property type="entry name" value="Conserved domain protein"/>
    <property type="match status" value="1"/>
</dbReference>
<accession>A0ABY4GNJ7</accession>
<evidence type="ECO:0000256" key="1">
    <source>
        <dbReference type="SAM" id="Phobius"/>
    </source>
</evidence>
<evidence type="ECO:0000313" key="4">
    <source>
        <dbReference type="Proteomes" id="UP000831537"/>
    </source>
</evidence>
<gene>
    <name evidence="3" type="ORF">MUN87_02385</name>
</gene>
<keyword evidence="1" id="KW-1133">Transmembrane helix</keyword>
<dbReference type="EMBL" id="CP095071">
    <property type="protein sequence ID" value="UOQ85776.1"/>
    <property type="molecule type" value="Genomic_DNA"/>
</dbReference>
<evidence type="ECO:0000259" key="2">
    <source>
        <dbReference type="Pfam" id="PF18705"/>
    </source>
</evidence>
<dbReference type="InterPro" id="IPR040680">
    <property type="entry name" value="DUF5643"/>
</dbReference>
<feature type="domain" description="DUF5643" evidence="2">
    <location>
        <begin position="49"/>
        <end position="139"/>
    </location>
</feature>
<keyword evidence="1" id="KW-0472">Membrane</keyword>
<dbReference type="Proteomes" id="UP000831537">
    <property type="component" value="Chromosome"/>
</dbReference>
<reference evidence="3 4" key="1">
    <citation type="submission" date="2022-04" db="EMBL/GenBank/DDBJ databases">
        <title>Gracilibacillus sp. isolated from saltern.</title>
        <authorList>
            <person name="Won M."/>
            <person name="Lee C.-M."/>
            <person name="Woen H.-Y."/>
            <person name="Kwon S.-W."/>
        </authorList>
    </citation>
    <scope>NUCLEOTIDE SEQUENCE [LARGE SCALE GENOMIC DNA]</scope>
    <source>
        <strain evidence="3 4">SSPM10-3</strain>
    </source>
</reference>
<evidence type="ECO:0000313" key="3">
    <source>
        <dbReference type="EMBL" id="UOQ85776.1"/>
    </source>
</evidence>
<sequence>MGKIIRRSIIIISIILLLPEIFAIIIGLIPVKIPDNIKNKIAAGEAVHYKIDQSFSLNNQTLYLKHLILMKGNTTIIYKVKSAETGWHFSSSRLQLKDEKGNVYAYNGARSTGNSKMTSNVSGFEPIPLGAQSVFVQYKWYDRFFEIEIPLNGEEGK</sequence>
<dbReference type="Pfam" id="PF18705">
    <property type="entry name" value="DUF5643"/>
    <property type="match status" value="1"/>
</dbReference>
<organism evidence="3 4">
    <name type="scientific">Gracilibacillus salinarum</name>
    <dbReference type="NCBI Taxonomy" id="2932255"/>
    <lineage>
        <taxon>Bacteria</taxon>
        <taxon>Bacillati</taxon>
        <taxon>Bacillota</taxon>
        <taxon>Bacilli</taxon>
        <taxon>Bacillales</taxon>
        <taxon>Bacillaceae</taxon>
        <taxon>Gracilibacillus</taxon>
    </lineage>
</organism>
<protein>
    <submittedName>
        <fullName evidence="3">DUF5643 domain-containing protein</fullName>
    </submittedName>
</protein>
<proteinExistence type="predicted"/>